<keyword evidence="2 8" id="KW-0349">Heme</keyword>
<dbReference type="Pfam" id="PF03150">
    <property type="entry name" value="CCP_MauG"/>
    <property type="match status" value="1"/>
</dbReference>
<proteinExistence type="predicted"/>
<dbReference type="PIRSF" id="PIRSF000294">
    <property type="entry name" value="Cytochrome-c_peroxidase"/>
    <property type="match status" value="1"/>
</dbReference>
<evidence type="ECO:0000256" key="4">
    <source>
        <dbReference type="ARBA" id="ARBA00022729"/>
    </source>
</evidence>
<dbReference type="RefSeq" id="WP_006156739.1">
    <property type="nucleotide sequence ID" value="NZ_AHJE01000012.1"/>
</dbReference>
<keyword evidence="5" id="KW-0574">Periplasm</keyword>
<evidence type="ECO:0000256" key="8">
    <source>
        <dbReference type="PIRSR" id="PIRSR000294-1"/>
    </source>
</evidence>
<dbReference type="InterPro" id="IPR026259">
    <property type="entry name" value="MauG/Cytc_peroxidase"/>
</dbReference>
<feature type="binding site" description="axial binding residue" evidence="9">
    <location>
        <position position="221"/>
    </location>
    <ligand>
        <name>heme c</name>
        <dbReference type="ChEBI" id="CHEBI:61717"/>
        <label>2</label>
    </ligand>
    <ligandPart>
        <name>Fe</name>
        <dbReference type="ChEBI" id="CHEBI:18248"/>
    </ligandPart>
</feature>
<comment type="caution">
    <text evidence="11">The sequence shown here is derived from an EMBL/GenBank/DDBJ whole genome shotgun (WGS) entry which is preliminary data.</text>
</comment>
<keyword evidence="7 9" id="KW-0408">Iron</keyword>
<accession>H1S026</accession>
<feature type="domain" description="Cytochrome c" evidence="10">
    <location>
        <begin position="46"/>
        <end position="182"/>
    </location>
</feature>
<dbReference type="GO" id="GO:0042597">
    <property type="term" value="C:periplasmic space"/>
    <property type="evidence" value="ECO:0007669"/>
    <property type="project" value="UniProtKB-SubCell"/>
</dbReference>
<evidence type="ECO:0000256" key="7">
    <source>
        <dbReference type="ARBA" id="ARBA00023004"/>
    </source>
</evidence>
<dbReference type="GO" id="GO:0020037">
    <property type="term" value="F:heme binding"/>
    <property type="evidence" value="ECO:0007669"/>
    <property type="project" value="InterPro"/>
</dbReference>
<evidence type="ECO:0000259" key="10">
    <source>
        <dbReference type="PROSITE" id="PS51007"/>
    </source>
</evidence>
<dbReference type="GO" id="GO:0046872">
    <property type="term" value="F:metal ion binding"/>
    <property type="evidence" value="ECO:0007669"/>
    <property type="project" value="UniProtKB-KW"/>
</dbReference>
<evidence type="ECO:0000256" key="9">
    <source>
        <dbReference type="PIRSR" id="PIRSR000294-2"/>
    </source>
</evidence>
<feature type="binding site" description="covalent" evidence="8">
    <location>
        <position position="220"/>
    </location>
    <ligand>
        <name>heme c</name>
        <dbReference type="ChEBI" id="CHEBI:61717"/>
        <label>2</label>
    </ligand>
</feature>
<feature type="binding site" description="covalent" evidence="8">
    <location>
        <position position="71"/>
    </location>
    <ligand>
        <name>heme c</name>
        <dbReference type="ChEBI" id="CHEBI:61717"/>
        <label>1</label>
    </ligand>
</feature>
<evidence type="ECO:0000256" key="2">
    <source>
        <dbReference type="ARBA" id="ARBA00022617"/>
    </source>
</evidence>
<keyword evidence="3 9" id="KW-0479">Metal-binding</keyword>
<dbReference type="PROSITE" id="PS51007">
    <property type="entry name" value="CYTC"/>
    <property type="match status" value="2"/>
</dbReference>
<dbReference type="GO" id="GO:0004130">
    <property type="term" value="F:cytochrome-c peroxidase activity"/>
    <property type="evidence" value="ECO:0007669"/>
    <property type="project" value="TreeGrafter"/>
</dbReference>
<dbReference type="Proteomes" id="UP000005808">
    <property type="component" value="Unassembled WGS sequence"/>
</dbReference>
<organism evidence="11 12">
    <name type="scientific">Cupriavidus basilensis OR16</name>
    <dbReference type="NCBI Taxonomy" id="1127483"/>
    <lineage>
        <taxon>Bacteria</taxon>
        <taxon>Pseudomonadati</taxon>
        <taxon>Pseudomonadota</taxon>
        <taxon>Betaproteobacteria</taxon>
        <taxon>Burkholderiales</taxon>
        <taxon>Burkholderiaceae</taxon>
        <taxon>Cupriavidus</taxon>
    </lineage>
</organism>
<evidence type="ECO:0000313" key="11">
    <source>
        <dbReference type="EMBL" id="EHP44242.1"/>
    </source>
</evidence>
<feature type="binding site" description="covalent" evidence="8">
    <location>
        <position position="68"/>
    </location>
    <ligand>
        <name>heme c</name>
        <dbReference type="ChEBI" id="CHEBI:61717"/>
        <label>1</label>
    </ligand>
</feature>
<dbReference type="InterPro" id="IPR004852">
    <property type="entry name" value="Di-haem_cyt_c_peroxidsae"/>
</dbReference>
<dbReference type="OrthoDB" id="9805202at2"/>
<dbReference type="InterPro" id="IPR051395">
    <property type="entry name" value="Cytochrome_c_Peroxidase/MauG"/>
</dbReference>
<evidence type="ECO:0000256" key="1">
    <source>
        <dbReference type="ARBA" id="ARBA00004418"/>
    </source>
</evidence>
<keyword evidence="6" id="KW-0560">Oxidoreductase</keyword>
<dbReference type="EMBL" id="AHJE01000012">
    <property type="protein sequence ID" value="EHP44242.1"/>
    <property type="molecule type" value="Genomic_DNA"/>
</dbReference>
<comment type="subcellular location">
    <subcellularLocation>
        <location evidence="1">Periplasm</location>
    </subcellularLocation>
</comment>
<comment type="PTM">
    <text evidence="8">Binds 2 heme groups per subunit.</text>
</comment>
<name>H1S026_9BURK</name>
<keyword evidence="11" id="KW-0575">Peroxidase</keyword>
<sequence length="364" mass="39862">MTESDLHCIAIAWVVGLSTSAFAGQLQERLGLPPVRSPVDNVLTDTKADLGKKLFLDKRLSADGSVSCASCHQPDRAFSDGLKTSRGVGDRAGTRNAPSLLTAGLMESQFWDGRRASLEDQALDPFVNPKEHGLSSHDQLLSTIRHDSDYPELFRQAFDVSTDSIEKRHVAKALASYLRSIVAGNSAFDRFYYAGDQTALLPAARRGLTLFTGRAQCSTCHHVGKSSAAFTDNQFHSLHIGLDRIERRLAGITKEAVAARRDGRSVDATVLTDDDIAELGRFFITLDPADIGKFRTPSLRNVALTAPYMHDGSVPTLEQAVEHEIYYRTAQNGRPLILTPAEKVELTVFLRSLTSETAHRIDSP</sequence>
<evidence type="ECO:0000256" key="3">
    <source>
        <dbReference type="ARBA" id="ARBA00022723"/>
    </source>
</evidence>
<feature type="domain" description="Cytochrome c" evidence="10">
    <location>
        <begin position="202"/>
        <end position="354"/>
    </location>
</feature>
<comment type="cofactor">
    <cofactor evidence="8">
        <name>heme</name>
        <dbReference type="ChEBI" id="CHEBI:30413"/>
    </cofactor>
    <text evidence="8">Binds 2 heme groups.</text>
</comment>
<dbReference type="PANTHER" id="PTHR30600:SF10">
    <property type="entry name" value="BLL6722 PROTEIN"/>
    <property type="match status" value="1"/>
</dbReference>
<evidence type="ECO:0000313" key="12">
    <source>
        <dbReference type="Proteomes" id="UP000005808"/>
    </source>
</evidence>
<feature type="binding site" description="axial binding residue" evidence="9">
    <location>
        <position position="72"/>
    </location>
    <ligand>
        <name>heme c</name>
        <dbReference type="ChEBI" id="CHEBI:61717"/>
        <label>1</label>
    </ligand>
    <ligandPart>
        <name>Fe</name>
        <dbReference type="ChEBI" id="CHEBI:18248"/>
    </ligandPart>
</feature>
<dbReference type="SUPFAM" id="SSF46626">
    <property type="entry name" value="Cytochrome c"/>
    <property type="match status" value="2"/>
</dbReference>
<dbReference type="PATRIC" id="fig|1127483.3.peg.930"/>
<gene>
    <name evidence="11" type="ORF">OR16_04672</name>
</gene>
<evidence type="ECO:0000256" key="6">
    <source>
        <dbReference type="ARBA" id="ARBA00023002"/>
    </source>
</evidence>
<keyword evidence="4" id="KW-0732">Signal</keyword>
<feature type="binding site" description="covalent" evidence="8">
    <location>
        <position position="217"/>
    </location>
    <ligand>
        <name>heme c</name>
        <dbReference type="ChEBI" id="CHEBI:61717"/>
        <label>2</label>
    </ligand>
</feature>
<dbReference type="InterPro" id="IPR009056">
    <property type="entry name" value="Cyt_c-like_dom"/>
</dbReference>
<dbReference type="GO" id="GO:0009055">
    <property type="term" value="F:electron transfer activity"/>
    <property type="evidence" value="ECO:0007669"/>
    <property type="project" value="InterPro"/>
</dbReference>
<reference evidence="11 12" key="1">
    <citation type="journal article" date="2012" name="J. Bacteriol.">
        <title>De Novo Genome Project of Cupriavidus basilensis OR16.</title>
        <authorList>
            <person name="Cserhati M."/>
            <person name="Kriszt B."/>
            <person name="Szoboszlay S."/>
            <person name="Toth A."/>
            <person name="Szabo I."/>
            <person name="Tancsics A."/>
            <person name="Nagy I."/>
            <person name="Horvath B."/>
            <person name="Nagy I."/>
            <person name="Kukolya J."/>
        </authorList>
    </citation>
    <scope>NUCLEOTIDE SEQUENCE [LARGE SCALE GENOMIC DNA]</scope>
    <source>
        <strain evidence="11 12">OR16</strain>
    </source>
</reference>
<dbReference type="InterPro" id="IPR036909">
    <property type="entry name" value="Cyt_c-like_dom_sf"/>
</dbReference>
<dbReference type="AlphaFoldDB" id="H1S026"/>
<protein>
    <submittedName>
        <fullName evidence="11">Cytochrome-c peroxidase</fullName>
    </submittedName>
</protein>
<dbReference type="Gene3D" id="1.10.760.10">
    <property type="entry name" value="Cytochrome c-like domain"/>
    <property type="match status" value="2"/>
</dbReference>
<dbReference type="PANTHER" id="PTHR30600">
    <property type="entry name" value="CYTOCHROME C PEROXIDASE-RELATED"/>
    <property type="match status" value="1"/>
</dbReference>
<evidence type="ECO:0000256" key="5">
    <source>
        <dbReference type="ARBA" id="ARBA00022764"/>
    </source>
</evidence>